<dbReference type="InterPro" id="IPR049680">
    <property type="entry name" value="FLVCR1-2_SLC49-like"/>
</dbReference>
<keyword evidence="2 5" id="KW-0812">Transmembrane</keyword>
<dbReference type="PANTHER" id="PTHR10924">
    <property type="entry name" value="MAJOR FACILITATOR SUPERFAMILY PROTEIN-RELATED"/>
    <property type="match status" value="1"/>
</dbReference>
<dbReference type="EMBL" id="JAPWTK010000580">
    <property type="protein sequence ID" value="KAJ8938158.1"/>
    <property type="molecule type" value="Genomic_DNA"/>
</dbReference>
<proteinExistence type="predicted"/>
<feature type="transmembrane region" description="Helical" evidence="5">
    <location>
        <begin position="9"/>
        <end position="29"/>
    </location>
</feature>
<keyword evidence="4 5" id="KW-0472">Membrane</keyword>
<dbReference type="GO" id="GO:0016020">
    <property type="term" value="C:membrane"/>
    <property type="evidence" value="ECO:0007669"/>
    <property type="project" value="UniProtKB-SubCell"/>
</dbReference>
<keyword evidence="3 5" id="KW-1133">Transmembrane helix</keyword>
<comment type="subcellular location">
    <subcellularLocation>
        <location evidence="1">Membrane</location>
        <topology evidence="1">Multi-pass membrane protein</topology>
    </subcellularLocation>
</comment>
<dbReference type="GO" id="GO:0020037">
    <property type="term" value="F:heme binding"/>
    <property type="evidence" value="ECO:0007669"/>
    <property type="project" value="TreeGrafter"/>
</dbReference>
<evidence type="ECO:0000313" key="7">
    <source>
        <dbReference type="Proteomes" id="UP001162162"/>
    </source>
</evidence>
<feature type="transmembrane region" description="Helical" evidence="5">
    <location>
        <begin position="75"/>
        <end position="95"/>
    </location>
</feature>
<evidence type="ECO:0000256" key="4">
    <source>
        <dbReference type="ARBA" id="ARBA00023136"/>
    </source>
</evidence>
<evidence type="ECO:0000256" key="1">
    <source>
        <dbReference type="ARBA" id="ARBA00004141"/>
    </source>
</evidence>
<evidence type="ECO:0008006" key="8">
    <source>
        <dbReference type="Google" id="ProtNLM"/>
    </source>
</evidence>
<dbReference type="PANTHER" id="PTHR10924:SF4">
    <property type="entry name" value="GH15861P"/>
    <property type="match status" value="1"/>
</dbReference>
<name>A0AAV8XHZ1_9CUCU</name>
<evidence type="ECO:0000256" key="5">
    <source>
        <dbReference type="SAM" id="Phobius"/>
    </source>
</evidence>
<gene>
    <name evidence="6" type="ORF">NQ318_011923</name>
</gene>
<protein>
    <recommendedName>
        <fullName evidence="8">Major facilitator superfamily (MFS) profile domain-containing protein</fullName>
    </recommendedName>
</protein>
<dbReference type="AlphaFoldDB" id="A0AAV8XHZ1"/>
<feature type="transmembrane region" description="Helical" evidence="5">
    <location>
        <begin position="49"/>
        <end position="68"/>
    </location>
</feature>
<comment type="caution">
    <text evidence="6">The sequence shown here is derived from an EMBL/GenBank/DDBJ whole genome shotgun (WGS) entry which is preliminary data.</text>
</comment>
<keyword evidence="7" id="KW-1185">Reference proteome</keyword>
<dbReference type="Proteomes" id="UP001162162">
    <property type="component" value="Unassembled WGS sequence"/>
</dbReference>
<accession>A0AAV8XHZ1</accession>
<evidence type="ECO:0000256" key="2">
    <source>
        <dbReference type="ARBA" id="ARBA00022692"/>
    </source>
</evidence>
<dbReference type="GO" id="GO:0015232">
    <property type="term" value="F:heme transmembrane transporter activity"/>
    <property type="evidence" value="ECO:0007669"/>
    <property type="project" value="TreeGrafter"/>
</dbReference>
<evidence type="ECO:0000256" key="3">
    <source>
        <dbReference type="ARBA" id="ARBA00022989"/>
    </source>
</evidence>
<evidence type="ECO:0000313" key="6">
    <source>
        <dbReference type="EMBL" id="KAJ8938158.1"/>
    </source>
</evidence>
<organism evidence="6 7">
    <name type="scientific">Aromia moschata</name>
    <dbReference type="NCBI Taxonomy" id="1265417"/>
    <lineage>
        <taxon>Eukaryota</taxon>
        <taxon>Metazoa</taxon>
        <taxon>Ecdysozoa</taxon>
        <taxon>Arthropoda</taxon>
        <taxon>Hexapoda</taxon>
        <taxon>Insecta</taxon>
        <taxon>Pterygota</taxon>
        <taxon>Neoptera</taxon>
        <taxon>Endopterygota</taxon>
        <taxon>Coleoptera</taxon>
        <taxon>Polyphaga</taxon>
        <taxon>Cucujiformia</taxon>
        <taxon>Chrysomeloidea</taxon>
        <taxon>Cerambycidae</taxon>
        <taxon>Cerambycinae</taxon>
        <taxon>Callichromatini</taxon>
        <taxon>Aromia</taxon>
    </lineage>
</organism>
<reference evidence="6" key="1">
    <citation type="journal article" date="2023" name="Insect Mol. Biol.">
        <title>Genome sequencing provides insights into the evolution of gene families encoding plant cell wall-degrading enzymes in longhorned beetles.</title>
        <authorList>
            <person name="Shin N.R."/>
            <person name="Okamura Y."/>
            <person name="Kirsch R."/>
            <person name="Pauchet Y."/>
        </authorList>
    </citation>
    <scope>NUCLEOTIDE SEQUENCE</scope>
    <source>
        <strain evidence="6">AMC_N1</strain>
    </source>
</reference>
<dbReference type="SUPFAM" id="SSF103473">
    <property type="entry name" value="MFS general substrate transporter"/>
    <property type="match status" value="1"/>
</dbReference>
<dbReference type="GO" id="GO:0097037">
    <property type="term" value="P:heme export"/>
    <property type="evidence" value="ECO:0007669"/>
    <property type="project" value="TreeGrafter"/>
</dbReference>
<dbReference type="InterPro" id="IPR036259">
    <property type="entry name" value="MFS_trans_sf"/>
</dbReference>
<sequence length="125" mass="13714">MYALKWRSLWLSYIACGALGIFVNAYMPVGFELAMELTFPMEESTTSGILMAMTQLLGTPFAVIAGIINKSIGGFLTIGVLSAIMLLGTIITAFIPNKLLRQQAFNNNSDLRKESHHGSRLVYIP</sequence>
<dbReference type="Gene3D" id="1.20.1250.20">
    <property type="entry name" value="MFS general substrate transporter like domains"/>
    <property type="match status" value="1"/>
</dbReference>